<name>A0A090RMU5_9VIBR</name>
<evidence type="ECO:0000313" key="2">
    <source>
        <dbReference type="EMBL" id="GAL16770.1"/>
    </source>
</evidence>
<dbReference type="Pfam" id="PF00111">
    <property type="entry name" value="Fer2"/>
    <property type="match status" value="1"/>
</dbReference>
<feature type="domain" description="2Fe-2S ferredoxin-type" evidence="1">
    <location>
        <begin position="10"/>
        <end position="62"/>
    </location>
</feature>
<dbReference type="SUPFAM" id="SSF54292">
    <property type="entry name" value="2Fe-2S ferredoxin-like"/>
    <property type="match status" value="1"/>
</dbReference>
<dbReference type="OrthoDB" id="9810782at2"/>
<evidence type="ECO:0000259" key="1">
    <source>
        <dbReference type="Pfam" id="PF00111"/>
    </source>
</evidence>
<dbReference type="Proteomes" id="UP000029228">
    <property type="component" value="Unassembled WGS sequence"/>
</dbReference>
<reference evidence="2 3" key="1">
    <citation type="submission" date="2014-09" db="EMBL/GenBank/DDBJ databases">
        <title>Vibrio maritimus JCM 19235. (C45) whole genome shotgun sequence.</title>
        <authorList>
            <person name="Sawabe T."/>
            <person name="Meirelles P."/>
            <person name="Nakanishi M."/>
            <person name="Sayaka M."/>
            <person name="Hattori M."/>
            <person name="Ohkuma M."/>
        </authorList>
    </citation>
    <scope>NUCLEOTIDE SEQUENCE [LARGE SCALE GENOMIC DNA]</scope>
    <source>
        <strain evidence="3">JCM19235</strain>
    </source>
</reference>
<organism evidence="2 3">
    <name type="scientific">Vibrio maritimus</name>
    <dbReference type="NCBI Taxonomy" id="990268"/>
    <lineage>
        <taxon>Bacteria</taxon>
        <taxon>Pseudomonadati</taxon>
        <taxon>Pseudomonadota</taxon>
        <taxon>Gammaproteobacteria</taxon>
        <taxon>Vibrionales</taxon>
        <taxon>Vibrionaceae</taxon>
        <taxon>Vibrio</taxon>
    </lineage>
</organism>
<comment type="caution">
    <text evidence="2">The sequence shown here is derived from an EMBL/GenBank/DDBJ whole genome shotgun (WGS) entry which is preliminary data.</text>
</comment>
<reference evidence="2 3" key="2">
    <citation type="submission" date="2014-09" db="EMBL/GenBank/DDBJ databases">
        <authorList>
            <consortium name="NBRP consortium"/>
            <person name="Sawabe T."/>
            <person name="Meirelles P."/>
            <person name="Nakanishi M."/>
            <person name="Sayaka M."/>
            <person name="Hattori M."/>
            <person name="Ohkuma M."/>
        </authorList>
    </citation>
    <scope>NUCLEOTIDE SEQUENCE [LARGE SCALE GENOMIC DNA]</scope>
    <source>
        <strain evidence="3">JCM19235</strain>
    </source>
</reference>
<dbReference type="AlphaFoldDB" id="A0A090RMU5"/>
<dbReference type="Gene3D" id="3.10.20.740">
    <property type="match status" value="1"/>
</dbReference>
<keyword evidence="3" id="KW-1185">Reference proteome</keyword>
<protein>
    <recommendedName>
        <fullName evidence="1">2Fe-2S ferredoxin-type domain-containing protein</fullName>
    </recommendedName>
</protein>
<dbReference type="EMBL" id="BBMR01000001">
    <property type="protein sequence ID" value="GAL16770.1"/>
    <property type="molecule type" value="Genomic_DNA"/>
</dbReference>
<gene>
    <name evidence="2" type="ORF">JCM19235_5319</name>
</gene>
<sequence length="107" mass="12154">MFEFKPSLITIDEQSTVIQADEKNLVELASRVGVRIPAPCLKNKRKHGCCRACLVEVDGAQTYACSAKPKPNTEVIVDREDLKQIRKESIRDFKQNVKSRKTQACQY</sequence>
<dbReference type="InterPro" id="IPR001041">
    <property type="entry name" value="2Fe-2S_ferredoxin-type"/>
</dbReference>
<dbReference type="InterPro" id="IPR036010">
    <property type="entry name" value="2Fe-2S_ferredoxin-like_sf"/>
</dbReference>
<dbReference type="GO" id="GO:0051536">
    <property type="term" value="F:iron-sulfur cluster binding"/>
    <property type="evidence" value="ECO:0007669"/>
    <property type="project" value="InterPro"/>
</dbReference>
<proteinExistence type="predicted"/>
<accession>A0A090RMU5</accession>
<evidence type="ECO:0000313" key="3">
    <source>
        <dbReference type="Proteomes" id="UP000029228"/>
    </source>
</evidence>
<dbReference type="STRING" id="990268.JCM19235_5319"/>